<dbReference type="GO" id="GO:0008270">
    <property type="term" value="F:zinc ion binding"/>
    <property type="evidence" value="ECO:0007669"/>
    <property type="project" value="UniProtKB-KW"/>
</dbReference>
<keyword evidence="1" id="KW-0479">Metal-binding</keyword>
<gene>
    <name evidence="5" type="ORF">SASPL_130931</name>
</gene>
<evidence type="ECO:0000313" key="5">
    <source>
        <dbReference type="EMBL" id="KAG6407931.1"/>
    </source>
</evidence>
<dbReference type="EMBL" id="PNBA02000011">
    <property type="protein sequence ID" value="KAG6407931.1"/>
    <property type="molecule type" value="Genomic_DNA"/>
</dbReference>
<dbReference type="AlphaFoldDB" id="A0A8X8X6L3"/>
<dbReference type="Proteomes" id="UP000298416">
    <property type="component" value="Unassembled WGS sequence"/>
</dbReference>
<dbReference type="GO" id="GO:0050793">
    <property type="term" value="P:regulation of developmental process"/>
    <property type="evidence" value="ECO:0007669"/>
    <property type="project" value="TreeGrafter"/>
</dbReference>
<feature type="domain" description="ZF-HD dimerization-type" evidence="4">
    <location>
        <begin position="71"/>
        <end position="122"/>
    </location>
</feature>
<organism evidence="5">
    <name type="scientific">Salvia splendens</name>
    <name type="common">Scarlet sage</name>
    <dbReference type="NCBI Taxonomy" id="180675"/>
    <lineage>
        <taxon>Eukaryota</taxon>
        <taxon>Viridiplantae</taxon>
        <taxon>Streptophyta</taxon>
        <taxon>Embryophyta</taxon>
        <taxon>Tracheophyta</taxon>
        <taxon>Spermatophyta</taxon>
        <taxon>Magnoliopsida</taxon>
        <taxon>eudicotyledons</taxon>
        <taxon>Gunneridae</taxon>
        <taxon>Pentapetalae</taxon>
        <taxon>asterids</taxon>
        <taxon>lamiids</taxon>
        <taxon>Lamiales</taxon>
        <taxon>Lamiaceae</taxon>
        <taxon>Nepetoideae</taxon>
        <taxon>Mentheae</taxon>
        <taxon>Salviinae</taxon>
        <taxon>Salvia</taxon>
        <taxon>Salvia subgen. Calosphace</taxon>
        <taxon>core Calosphace</taxon>
    </lineage>
</organism>
<evidence type="ECO:0000256" key="2">
    <source>
        <dbReference type="ARBA" id="ARBA00022771"/>
    </source>
</evidence>
<reference evidence="5" key="1">
    <citation type="submission" date="2018-01" db="EMBL/GenBank/DDBJ databases">
        <authorList>
            <person name="Mao J.F."/>
        </authorList>
    </citation>
    <scope>NUCLEOTIDE SEQUENCE</scope>
    <source>
        <strain evidence="5">Huo1</strain>
        <tissue evidence="5">Leaf</tissue>
    </source>
</reference>
<dbReference type="PANTHER" id="PTHR31948:SF140">
    <property type="entry name" value="ZINC-FINGER HOMEODOMAIN PROTEIN 2"/>
    <property type="match status" value="1"/>
</dbReference>
<comment type="caution">
    <text evidence="5">The sequence shown here is derived from an EMBL/GenBank/DDBJ whole genome shotgun (WGS) entry which is preliminary data.</text>
</comment>
<evidence type="ECO:0000313" key="6">
    <source>
        <dbReference type="Proteomes" id="UP000298416"/>
    </source>
</evidence>
<evidence type="ECO:0000259" key="4">
    <source>
        <dbReference type="PROSITE" id="PS51523"/>
    </source>
</evidence>
<evidence type="ECO:0000256" key="1">
    <source>
        <dbReference type="ARBA" id="ARBA00022723"/>
    </source>
</evidence>
<dbReference type="NCBIfam" id="TIGR01566">
    <property type="entry name" value="ZF_HD_prot_N"/>
    <property type="match status" value="1"/>
</dbReference>
<dbReference type="GO" id="GO:0003700">
    <property type="term" value="F:DNA-binding transcription factor activity"/>
    <property type="evidence" value="ECO:0007669"/>
    <property type="project" value="TreeGrafter"/>
</dbReference>
<accession>A0A8X8X6L3</accession>
<evidence type="ECO:0000256" key="3">
    <source>
        <dbReference type="ARBA" id="ARBA00022833"/>
    </source>
</evidence>
<dbReference type="PROSITE" id="PS51523">
    <property type="entry name" value="ZF_HD_DIMER"/>
    <property type="match status" value="1"/>
</dbReference>
<keyword evidence="2" id="KW-0863">Zinc-finger</keyword>
<dbReference type="InterPro" id="IPR006456">
    <property type="entry name" value="ZF_HD_homeobox_Cys/His_dimer"/>
</dbReference>
<dbReference type="PANTHER" id="PTHR31948">
    <property type="entry name" value="ZINC-FINGER HOMEODOMAIN PROTEIN 2"/>
    <property type="match status" value="1"/>
</dbReference>
<keyword evidence="6" id="KW-1185">Reference proteome</keyword>
<proteinExistence type="predicted"/>
<name>A0A8X8X6L3_SALSN</name>
<reference evidence="5" key="2">
    <citation type="submission" date="2020-08" db="EMBL/GenBank/DDBJ databases">
        <title>Plant Genome Project.</title>
        <authorList>
            <person name="Zhang R.-G."/>
        </authorList>
    </citation>
    <scope>NUCLEOTIDE SEQUENCE</scope>
    <source>
        <strain evidence="5">Huo1</strain>
        <tissue evidence="5">Leaf</tissue>
    </source>
</reference>
<dbReference type="Pfam" id="PF04770">
    <property type="entry name" value="ZF-HD_dimer"/>
    <property type="match status" value="1"/>
</dbReference>
<dbReference type="GO" id="GO:0005634">
    <property type="term" value="C:nucleus"/>
    <property type="evidence" value="ECO:0007669"/>
    <property type="project" value="TreeGrafter"/>
</dbReference>
<keyword evidence="3" id="KW-0862">Zinc</keyword>
<sequence length="127" mass="14061">MIIPVAAAVDVGELRLRHVLACWRGHELPAAIDCVASDMWLLGSSCSRAMTRKIIVLRQQVAPRDEDRVVYMECMKNHAAHLGLHAVDGCGEFMASAPSPDRPEAELTCDACGCHRDYHRMVAVEDY</sequence>
<dbReference type="GO" id="GO:0000976">
    <property type="term" value="F:transcription cis-regulatory region binding"/>
    <property type="evidence" value="ECO:0007669"/>
    <property type="project" value="TreeGrafter"/>
</dbReference>
<protein>
    <recommendedName>
        <fullName evidence="4">ZF-HD dimerization-type domain-containing protein</fullName>
    </recommendedName>
</protein>